<name>A0A0G4IJY4_PLABS</name>
<keyword evidence="3" id="KW-1185">Reference proteome</keyword>
<dbReference type="AlphaFoldDB" id="A0A0G4IJY4"/>
<feature type="region of interest" description="Disordered" evidence="1">
    <location>
        <begin position="1"/>
        <end position="93"/>
    </location>
</feature>
<gene>
    <name evidence="2" type="ORF">PBRA_009662</name>
</gene>
<dbReference type="Proteomes" id="UP000039324">
    <property type="component" value="Unassembled WGS sequence"/>
</dbReference>
<sequence>MTSNVDRSIAGALAQGGVDWRTRWSTEGSMRSSSLPSTLLGSGTSPSSIEYEESESVSTSSPIASPGSGSSHSESPTGSSQSSPTSSRSAASCASLIRSRLAMSVADHYHRGRRPFTTDTYR</sequence>
<reference evidence="2 3" key="1">
    <citation type="submission" date="2015-02" db="EMBL/GenBank/DDBJ databases">
        <authorList>
            <person name="Chooi Y.-H."/>
        </authorList>
    </citation>
    <scope>NUCLEOTIDE SEQUENCE [LARGE SCALE GENOMIC DNA]</scope>
    <source>
        <strain evidence="2">E3</strain>
    </source>
</reference>
<dbReference type="EMBL" id="CDSF01000019">
    <property type="protein sequence ID" value="CEO95395.1"/>
    <property type="molecule type" value="Genomic_DNA"/>
</dbReference>
<proteinExistence type="predicted"/>
<feature type="compositionally biased region" description="Low complexity" evidence="1">
    <location>
        <begin position="32"/>
        <end position="49"/>
    </location>
</feature>
<feature type="compositionally biased region" description="Low complexity" evidence="1">
    <location>
        <begin position="56"/>
        <end position="93"/>
    </location>
</feature>
<evidence type="ECO:0000313" key="2">
    <source>
        <dbReference type="EMBL" id="CEO95395.1"/>
    </source>
</evidence>
<accession>A0A0G4IJY4</accession>
<organism evidence="2 3">
    <name type="scientific">Plasmodiophora brassicae</name>
    <name type="common">Clubroot disease agent</name>
    <dbReference type="NCBI Taxonomy" id="37360"/>
    <lineage>
        <taxon>Eukaryota</taxon>
        <taxon>Sar</taxon>
        <taxon>Rhizaria</taxon>
        <taxon>Endomyxa</taxon>
        <taxon>Phytomyxea</taxon>
        <taxon>Plasmodiophorida</taxon>
        <taxon>Plasmodiophoridae</taxon>
        <taxon>Plasmodiophora</taxon>
    </lineage>
</organism>
<protein>
    <submittedName>
        <fullName evidence="2">Uncharacterized protein</fullName>
    </submittedName>
</protein>
<evidence type="ECO:0000313" key="3">
    <source>
        <dbReference type="Proteomes" id="UP000039324"/>
    </source>
</evidence>
<evidence type="ECO:0000256" key="1">
    <source>
        <dbReference type="SAM" id="MobiDB-lite"/>
    </source>
</evidence>